<gene>
    <name evidence="1" type="ORF">PN36_10645</name>
</gene>
<proteinExistence type="predicted"/>
<keyword evidence="2" id="KW-1185">Reference proteome</keyword>
<sequence>MGTDQASIQIGIGAGGTTQRFAKQLAQRLQHETHLPKLVLQALTSGFFVKQPNTSPISFFSFFEDLHHLEIDYIGLFAPGWIPWDECDETKSWCH</sequence>
<evidence type="ECO:0000313" key="1">
    <source>
        <dbReference type="EMBL" id="TGO03233.1"/>
    </source>
</evidence>
<dbReference type="AlphaFoldDB" id="A0A4E0QQW5"/>
<dbReference type="EMBL" id="JSZA02000032">
    <property type="protein sequence ID" value="TGO03233.1"/>
    <property type="molecule type" value="Genomic_DNA"/>
</dbReference>
<evidence type="ECO:0000313" key="2">
    <source>
        <dbReference type="Proteomes" id="UP000030428"/>
    </source>
</evidence>
<organism evidence="1 2">
    <name type="scientific">Candidatus Thiomargarita nelsonii</name>
    <dbReference type="NCBI Taxonomy" id="1003181"/>
    <lineage>
        <taxon>Bacteria</taxon>
        <taxon>Pseudomonadati</taxon>
        <taxon>Pseudomonadota</taxon>
        <taxon>Gammaproteobacteria</taxon>
        <taxon>Thiotrichales</taxon>
        <taxon>Thiotrichaceae</taxon>
        <taxon>Thiomargarita</taxon>
    </lineage>
</organism>
<protein>
    <submittedName>
        <fullName evidence="1">Uncharacterized protein</fullName>
    </submittedName>
</protein>
<reference evidence="1 2" key="1">
    <citation type="journal article" date="2016" name="Front. Microbiol.">
        <title>Single-Cell (Meta-)Genomics of a Dimorphic Candidatus Thiomargarita nelsonii Reveals Genomic Plasticity.</title>
        <authorList>
            <person name="Flood B.E."/>
            <person name="Fliss P."/>
            <person name="Jones D.S."/>
            <person name="Dick G.J."/>
            <person name="Jain S."/>
            <person name="Kaster A.K."/>
            <person name="Winkel M."/>
            <person name="Mussmann M."/>
            <person name="Bailey J."/>
        </authorList>
    </citation>
    <scope>NUCLEOTIDE SEQUENCE [LARGE SCALE GENOMIC DNA]</scope>
    <source>
        <strain evidence="1">Hydrate Ridge</strain>
    </source>
</reference>
<name>A0A4E0QQW5_9GAMM</name>
<dbReference type="Proteomes" id="UP000030428">
    <property type="component" value="Unassembled WGS sequence"/>
</dbReference>
<comment type="caution">
    <text evidence="1">The sequence shown here is derived from an EMBL/GenBank/DDBJ whole genome shotgun (WGS) entry which is preliminary data.</text>
</comment>
<accession>A0A4E0QQW5</accession>